<evidence type="ECO:0000313" key="1">
    <source>
        <dbReference type="EMBL" id="KYF48487.1"/>
    </source>
</evidence>
<dbReference type="EMBL" id="JELX01004379">
    <property type="protein sequence ID" value="KYF48487.1"/>
    <property type="molecule type" value="Genomic_DNA"/>
</dbReference>
<protein>
    <submittedName>
        <fullName evidence="1">Uncharacterized protein</fullName>
    </submittedName>
</protein>
<proteinExistence type="predicted"/>
<comment type="caution">
    <text evidence="1">The sequence shown here is derived from an EMBL/GenBank/DDBJ whole genome shotgun (WGS) entry which is preliminary data.</text>
</comment>
<dbReference type="Proteomes" id="UP000075604">
    <property type="component" value="Unassembled WGS sequence"/>
</dbReference>
<accession>A0A150P1D9</accession>
<evidence type="ECO:0000313" key="2">
    <source>
        <dbReference type="Proteomes" id="UP000075604"/>
    </source>
</evidence>
<sequence>MELLDARELRVGGLVDVVIQQELERRLELIDDEPGALSGIGDRGIDDEEQPRLRLLHGVDDGEQILAGRRGQPVLDPLEAGAIAVGLPVLLHERRGGDRLAHGDVVRHLQRVVGPPRLGGGLDPAIVVLSLLCHGDCLFPPPASAPLRRGAKRQG</sequence>
<name>A0A150P1D9_SORCE</name>
<gene>
    <name evidence="1" type="ORF">BE04_47440</name>
</gene>
<reference evidence="1 2" key="1">
    <citation type="submission" date="2014-02" db="EMBL/GenBank/DDBJ databases">
        <title>The small core and large imbalanced accessory genome model reveals a collaborative survival strategy of Sorangium cellulosum strains in nature.</title>
        <authorList>
            <person name="Han K."/>
            <person name="Peng R."/>
            <person name="Blom J."/>
            <person name="Li Y.-Z."/>
        </authorList>
    </citation>
    <scope>NUCLEOTIDE SEQUENCE [LARGE SCALE GENOMIC DNA]</scope>
    <source>
        <strain evidence="1 2">So0157-18</strain>
    </source>
</reference>
<organism evidence="1 2">
    <name type="scientific">Sorangium cellulosum</name>
    <name type="common">Polyangium cellulosum</name>
    <dbReference type="NCBI Taxonomy" id="56"/>
    <lineage>
        <taxon>Bacteria</taxon>
        <taxon>Pseudomonadati</taxon>
        <taxon>Myxococcota</taxon>
        <taxon>Polyangia</taxon>
        <taxon>Polyangiales</taxon>
        <taxon>Polyangiaceae</taxon>
        <taxon>Sorangium</taxon>
    </lineage>
</organism>
<dbReference type="AlphaFoldDB" id="A0A150P1D9"/>